<dbReference type="PANTHER" id="PTHR43731:SF14">
    <property type="entry name" value="PRESENILIN-ASSOCIATED RHOMBOID-LIKE PROTEIN, MITOCHONDRIAL"/>
    <property type="match status" value="1"/>
</dbReference>
<keyword evidence="4" id="KW-0997">Cell inner membrane</keyword>
<accession>A0A5C6Q853</accession>
<evidence type="ECO:0000256" key="5">
    <source>
        <dbReference type="ARBA" id="ARBA00022692"/>
    </source>
</evidence>
<dbReference type="SUPFAM" id="SSF144091">
    <property type="entry name" value="Rhomboid-like"/>
    <property type="match status" value="1"/>
</dbReference>
<evidence type="ECO:0000256" key="6">
    <source>
        <dbReference type="ARBA" id="ARBA00022801"/>
    </source>
</evidence>
<protein>
    <submittedName>
        <fullName evidence="13">Rhomboid family intramembrane serine protease GlpG</fullName>
        <ecNumber evidence="13">3.4.21.105</ecNumber>
    </submittedName>
</protein>
<dbReference type="EMBL" id="VOLR01000024">
    <property type="protein sequence ID" value="TWX56144.1"/>
    <property type="molecule type" value="Genomic_DNA"/>
</dbReference>
<comment type="similarity">
    <text evidence="2">Belongs to the peptidase S54 family.</text>
</comment>
<gene>
    <name evidence="13" type="primary">glpG</name>
    <name evidence="12" type="ORF">ESZ26_15300</name>
    <name evidence="13" type="ORF">ESZ27_13375</name>
</gene>
<dbReference type="Gene3D" id="3.30.70.2350">
    <property type="match status" value="1"/>
</dbReference>
<dbReference type="InterPro" id="IPR023662">
    <property type="entry name" value="Rhomboid_protease_GlpG"/>
</dbReference>
<feature type="transmembrane region" description="Helical" evidence="9">
    <location>
        <begin position="188"/>
        <end position="206"/>
    </location>
</feature>
<dbReference type="EMBL" id="VOLQ01000027">
    <property type="protein sequence ID" value="TWX64988.1"/>
    <property type="molecule type" value="Genomic_DNA"/>
</dbReference>
<feature type="domain" description="Peptidase S54 GlpG peptidase N-terminal" evidence="11">
    <location>
        <begin position="13"/>
        <end position="83"/>
    </location>
</feature>
<evidence type="ECO:0000313" key="13">
    <source>
        <dbReference type="EMBL" id="TWX64988.1"/>
    </source>
</evidence>
<evidence type="ECO:0000259" key="10">
    <source>
        <dbReference type="Pfam" id="PF01694"/>
    </source>
</evidence>
<evidence type="ECO:0000259" key="11">
    <source>
        <dbReference type="Pfam" id="PF12122"/>
    </source>
</evidence>
<feature type="transmembrane region" description="Helical" evidence="9">
    <location>
        <begin position="268"/>
        <end position="286"/>
    </location>
</feature>
<evidence type="ECO:0000256" key="9">
    <source>
        <dbReference type="SAM" id="Phobius"/>
    </source>
</evidence>
<dbReference type="Proteomes" id="UP000321525">
    <property type="component" value="Unassembled WGS sequence"/>
</dbReference>
<dbReference type="Proteomes" id="UP000321917">
    <property type="component" value="Unassembled WGS sequence"/>
</dbReference>
<evidence type="ECO:0000256" key="8">
    <source>
        <dbReference type="ARBA" id="ARBA00023136"/>
    </source>
</evidence>
<dbReference type="EC" id="3.4.21.105" evidence="13"/>
<dbReference type="AlphaFoldDB" id="A0A5C6Q853"/>
<dbReference type="Gene3D" id="1.20.1540.10">
    <property type="entry name" value="Rhomboid-like"/>
    <property type="match status" value="1"/>
</dbReference>
<dbReference type="GO" id="GO:0016020">
    <property type="term" value="C:membrane"/>
    <property type="evidence" value="ECO:0007669"/>
    <property type="project" value="UniProtKB-SubCell"/>
</dbReference>
<dbReference type="OrthoDB" id="9778341at2"/>
<evidence type="ECO:0000313" key="14">
    <source>
        <dbReference type="Proteomes" id="UP000321525"/>
    </source>
</evidence>
<feature type="transmembrane region" description="Helical" evidence="9">
    <location>
        <begin position="212"/>
        <end position="232"/>
    </location>
</feature>
<keyword evidence="8 9" id="KW-0472">Membrane</keyword>
<dbReference type="GO" id="GO:0004252">
    <property type="term" value="F:serine-type endopeptidase activity"/>
    <property type="evidence" value="ECO:0007669"/>
    <property type="project" value="InterPro"/>
</dbReference>
<evidence type="ECO:0000313" key="12">
    <source>
        <dbReference type="EMBL" id="TWX56144.1"/>
    </source>
</evidence>
<dbReference type="NCBIfam" id="TIGR04239">
    <property type="entry name" value="rhombo_GlpG"/>
    <property type="match status" value="1"/>
</dbReference>
<evidence type="ECO:0000256" key="4">
    <source>
        <dbReference type="ARBA" id="ARBA00022519"/>
    </source>
</evidence>
<feature type="transmembrane region" description="Helical" evidence="9">
    <location>
        <begin position="244"/>
        <end position="262"/>
    </location>
</feature>
<comment type="caution">
    <text evidence="13">The sequence shown here is derived from an EMBL/GenBank/DDBJ whole genome shotgun (WGS) entry which is preliminary data.</text>
</comment>
<dbReference type="InterPro" id="IPR050925">
    <property type="entry name" value="Rhomboid_protease_S54"/>
</dbReference>
<feature type="transmembrane region" description="Helical" evidence="9">
    <location>
        <begin position="101"/>
        <end position="128"/>
    </location>
</feature>
<dbReference type="InterPro" id="IPR022764">
    <property type="entry name" value="Peptidase_S54_rhomboid_dom"/>
</dbReference>
<keyword evidence="5 9" id="KW-0812">Transmembrane</keyword>
<proteinExistence type="inferred from homology"/>
<sequence>MSASNATDELSPLIQVKQHNIALLFANYLTSLNIDAKVQKNDSDYIIYCATSKIDQAKEIFAEFIADPYQEKYQQAAWQSGQVAQVQDNSPSLITSFKEQFFAHAGGVTLTIFALCWLVFIASLLGFARPTFELLHFYPKLTLEAFFASPLRLLGPALFHFSWLHIVFNTMWWWQLGGSVERTLGKGALINLFLITALVSNLGQFMVSGPNFGGLSGVVYGLVGYVWWYGWLAPEKGLMISKPIIGFLLFWLLLGYADVLPVNMANTAHLLGLISGCLLAAVKVLLMKGTRS</sequence>
<dbReference type="InterPro" id="IPR022732">
    <property type="entry name" value="Peptidase_S54_GlpG_N"/>
</dbReference>
<organism evidence="13 15">
    <name type="scientific">Colwellia hornerae</name>
    <dbReference type="NCBI Taxonomy" id="89402"/>
    <lineage>
        <taxon>Bacteria</taxon>
        <taxon>Pseudomonadati</taxon>
        <taxon>Pseudomonadota</taxon>
        <taxon>Gammaproteobacteria</taxon>
        <taxon>Alteromonadales</taxon>
        <taxon>Colwelliaceae</taxon>
        <taxon>Colwellia</taxon>
    </lineage>
</organism>
<keyword evidence="13" id="KW-0645">Protease</keyword>
<dbReference type="InterPro" id="IPR038236">
    <property type="entry name" value="GlpG_N_sf"/>
</dbReference>
<dbReference type="PANTHER" id="PTHR43731">
    <property type="entry name" value="RHOMBOID PROTEASE"/>
    <property type="match status" value="1"/>
</dbReference>
<comment type="subcellular location">
    <subcellularLocation>
        <location evidence="1">Membrane</location>
        <topology evidence="1">Multi-pass membrane protein</topology>
    </subcellularLocation>
</comment>
<evidence type="ECO:0000256" key="1">
    <source>
        <dbReference type="ARBA" id="ARBA00004141"/>
    </source>
</evidence>
<keyword evidence="3" id="KW-1003">Cell membrane</keyword>
<dbReference type="GO" id="GO:0006508">
    <property type="term" value="P:proteolysis"/>
    <property type="evidence" value="ECO:0007669"/>
    <property type="project" value="UniProtKB-KW"/>
</dbReference>
<keyword evidence="14" id="KW-1185">Reference proteome</keyword>
<reference evidence="13 15" key="1">
    <citation type="submission" date="2019-07" db="EMBL/GenBank/DDBJ databases">
        <title>Genomes of sea-ice associated Colwellia species.</title>
        <authorList>
            <person name="Bowman J.P."/>
        </authorList>
    </citation>
    <scope>NUCLEOTIDE SEQUENCE [LARGE SCALE GENOMIC DNA]</scope>
    <source>
        <strain evidence="12 14">ACAM 607</strain>
        <strain evidence="13 15">IC036</strain>
    </source>
</reference>
<feature type="domain" description="Peptidase S54 rhomboid" evidence="10">
    <location>
        <begin position="151"/>
        <end position="282"/>
    </location>
</feature>
<dbReference type="Pfam" id="PF01694">
    <property type="entry name" value="Rhomboid"/>
    <property type="match status" value="1"/>
</dbReference>
<keyword evidence="7 9" id="KW-1133">Transmembrane helix</keyword>
<dbReference type="Pfam" id="PF12122">
    <property type="entry name" value="Rhomboid_N"/>
    <property type="match status" value="1"/>
</dbReference>
<evidence type="ECO:0000313" key="15">
    <source>
        <dbReference type="Proteomes" id="UP000321917"/>
    </source>
</evidence>
<dbReference type="InterPro" id="IPR035952">
    <property type="entry name" value="Rhomboid-like_sf"/>
</dbReference>
<evidence type="ECO:0000256" key="2">
    <source>
        <dbReference type="ARBA" id="ARBA00009045"/>
    </source>
</evidence>
<dbReference type="RefSeq" id="WP_146800332.1">
    <property type="nucleotide sequence ID" value="NZ_VOLP01000023.1"/>
</dbReference>
<name>A0A5C6Q853_9GAMM</name>
<evidence type="ECO:0000256" key="7">
    <source>
        <dbReference type="ARBA" id="ARBA00022989"/>
    </source>
</evidence>
<evidence type="ECO:0000256" key="3">
    <source>
        <dbReference type="ARBA" id="ARBA00022475"/>
    </source>
</evidence>
<keyword evidence="6 13" id="KW-0378">Hydrolase</keyword>